<comment type="caution">
    <text evidence="2">The sequence shown here is derived from an EMBL/GenBank/DDBJ whole genome shotgun (WGS) entry which is preliminary data.</text>
</comment>
<dbReference type="OrthoDB" id="9785768at2"/>
<keyword evidence="1" id="KW-0472">Membrane</keyword>
<keyword evidence="3" id="KW-1185">Reference proteome</keyword>
<feature type="transmembrane region" description="Helical" evidence="1">
    <location>
        <begin position="101"/>
        <end position="122"/>
    </location>
</feature>
<accession>A0A4S4AZL3</accession>
<organism evidence="2 3">
    <name type="scientific">Pseudothauera nasutitermitis</name>
    <dbReference type="NCBI Taxonomy" id="2565930"/>
    <lineage>
        <taxon>Bacteria</taxon>
        <taxon>Pseudomonadati</taxon>
        <taxon>Pseudomonadota</taxon>
        <taxon>Betaproteobacteria</taxon>
        <taxon>Rhodocyclales</taxon>
        <taxon>Zoogloeaceae</taxon>
        <taxon>Pseudothauera</taxon>
    </lineage>
</organism>
<evidence type="ECO:0000313" key="3">
    <source>
        <dbReference type="Proteomes" id="UP000308430"/>
    </source>
</evidence>
<feature type="transmembrane region" description="Helical" evidence="1">
    <location>
        <begin position="160"/>
        <end position="180"/>
    </location>
</feature>
<protein>
    <submittedName>
        <fullName evidence="2">Uncharacterized protein</fullName>
    </submittedName>
</protein>
<proteinExistence type="predicted"/>
<name>A0A4S4AZL3_9RHOO</name>
<feature type="transmembrane region" description="Helical" evidence="1">
    <location>
        <begin position="128"/>
        <end position="153"/>
    </location>
</feature>
<reference evidence="2 3" key="1">
    <citation type="submission" date="2019-04" db="EMBL/GenBank/DDBJ databases">
        <title>Azoarcus nasutitermitis sp. nov. isolated from termite nest.</title>
        <authorList>
            <person name="Lin S.-Y."/>
            <person name="Hameed A."/>
            <person name="Hsu Y.-H."/>
            <person name="Young C.-C."/>
        </authorList>
    </citation>
    <scope>NUCLEOTIDE SEQUENCE [LARGE SCALE GENOMIC DNA]</scope>
    <source>
        <strain evidence="2 3">CC-YHH838</strain>
    </source>
</reference>
<dbReference type="AlphaFoldDB" id="A0A4S4AZL3"/>
<dbReference type="EMBL" id="SSOC01000003">
    <property type="protein sequence ID" value="THF65628.1"/>
    <property type="molecule type" value="Genomic_DNA"/>
</dbReference>
<evidence type="ECO:0000313" key="2">
    <source>
        <dbReference type="EMBL" id="THF65628.1"/>
    </source>
</evidence>
<gene>
    <name evidence="2" type="ORF">E6C76_08645</name>
</gene>
<feature type="transmembrane region" description="Helical" evidence="1">
    <location>
        <begin position="251"/>
        <end position="274"/>
    </location>
</feature>
<dbReference type="RefSeq" id="WP_136347834.1">
    <property type="nucleotide sequence ID" value="NZ_SSOC01000003.1"/>
</dbReference>
<dbReference type="Proteomes" id="UP000308430">
    <property type="component" value="Unassembled WGS sequence"/>
</dbReference>
<sequence length="280" mass="29874">MRGKIVHYSADAGTGVVFADGRQFDFSIRHWRHESAPQLNRTVELTFDGETLTALAPVGEDVLLKEKAAALKERLGGAGQLMGSAGQLIGSNGGELGRRTLAAVGLPVLIGYAVFLVGSLWFQRQMSAVTLLGWGSVLLLLLAYVSLLAPVFLPDRRAPLAWLAPLAVSVLLALSVWVAFPSQGERDRFDAMNTGLIVSEMKGLAAEFSQAGQGARNLFGDLLPGGNLSRSTNNMIMRAYPQEYEEAVTRFLIKSAIAALLTLGAAIGLGVAGLRRARRA</sequence>
<keyword evidence="1" id="KW-1133">Transmembrane helix</keyword>
<evidence type="ECO:0000256" key="1">
    <source>
        <dbReference type="SAM" id="Phobius"/>
    </source>
</evidence>
<keyword evidence="1" id="KW-0812">Transmembrane</keyword>